<keyword evidence="4" id="KW-1185">Reference proteome</keyword>
<protein>
    <recommendedName>
        <fullName evidence="5">Extracellular serine-rich protein</fullName>
    </recommendedName>
</protein>
<name>A0A135TG37_9PEZI</name>
<keyword evidence="2" id="KW-0732">Signal</keyword>
<accession>A0A135TG37</accession>
<feature type="chain" id="PRO_5007803734" description="Extracellular serine-rich protein" evidence="2">
    <location>
        <begin position="19"/>
        <end position="235"/>
    </location>
</feature>
<evidence type="ECO:0000256" key="1">
    <source>
        <dbReference type="SAM" id="MobiDB-lite"/>
    </source>
</evidence>
<evidence type="ECO:0000313" key="3">
    <source>
        <dbReference type="EMBL" id="KXH47135.1"/>
    </source>
</evidence>
<dbReference type="PANTHER" id="PTHR34883:SF15">
    <property type="entry name" value="EXTRACELLULAR SERINE-RICH PROTEIN"/>
    <property type="match status" value="1"/>
</dbReference>
<dbReference type="STRING" id="1209931.A0A135TG37"/>
<sequence length="235" mass="23016">MHTSTLLASLLPAAGALAQYGYGAQESSTNTASAAAASSSSATSIAGVHVVKVGDGGLTFEPNTITAAVGEVVEFHFYPRAHSVAQSAFDSPCQPLTNGSTTGFFSGPVQVASGVGSEVFTVEVKDTNPKWFYCATGQHCQGGMVGVINAPASGARTIEQYAQAAAAAQSNVAPSATGGGTLGSAATGSPSSASSTPSASSSSQPSAGIEARGDVRWGLLSLGMAAAGVVGGLLI</sequence>
<reference evidence="3 4" key="1">
    <citation type="submission" date="2014-02" db="EMBL/GenBank/DDBJ databases">
        <title>The genome sequence of Colletotrichum salicis CBS 607.94.</title>
        <authorList>
            <person name="Baroncelli R."/>
            <person name="Thon M.R."/>
        </authorList>
    </citation>
    <scope>NUCLEOTIDE SEQUENCE [LARGE SCALE GENOMIC DNA]</scope>
    <source>
        <strain evidence="3 4">CBS 607.94</strain>
    </source>
</reference>
<dbReference type="InterPro" id="IPR052953">
    <property type="entry name" value="Ser-rich/MCO-related"/>
</dbReference>
<dbReference type="EMBL" id="JFFI01001987">
    <property type="protein sequence ID" value="KXH47135.1"/>
    <property type="molecule type" value="Genomic_DNA"/>
</dbReference>
<proteinExistence type="predicted"/>
<dbReference type="OrthoDB" id="2331100at2759"/>
<evidence type="ECO:0008006" key="5">
    <source>
        <dbReference type="Google" id="ProtNLM"/>
    </source>
</evidence>
<dbReference type="Proteomes" id="UP000070121">
    <property type="component" value="Unassembled WGS sequence"/>
</dbReference>
<dbReference type="InterPro" id="IPR008972">
    <property type="entry name" value="Cupredoxin"/>
</dbReference>
<dbReference type="PANTHER" id="PTHR34883">
    <property type="entry name" value="SERINE-RICH PROTEIN, PUTATIVE-RELATED-RELATED"/>
    <property type="match status" value="1"/>
</dbReference>
<evidence type="ECO:0000313" key="4">
    <source>
        <dbReference type="Proteomes" id="UP000070121"/>
    </source>
</evidence>
<evidence type="ECO:0000256" key="2">
    <source>
        <dbReference type="SAM" id="SignalP"/>
    </source>
</evidence>
<dbReference type="SUPFAM" id="SSF49503">
    <property type="entry name" value="Cupredoxins"/>
    <property type="match status" value="1"/>
</dbReference>
<organism evidence="3 4">
    <name type="scientific">Colletotrichum salicis</name>
    <dbReference type="NCBI Taxonomy" id="1209931"/>
    <lineage>
        <taxon>Eukaryota</taxon>
        <taxon>Fungi</taxon>
        <taxon>Dikarya</taxon>
        <taxon>Ascomycota</taxon>
        <taxon>Pezizomycotina</taxon>
        <taxon>Sordariomycetes</taxon>
        <taxon>Hypocreomycetidae</taxon>
        <taxon>Glomerellales</taxon>
        <taxon>Glomerellaceae</taxon>
        <taxon>Colletotrichum</taxon>
        <taxon>Colletotrichum acutatum species complex</taxon>
    </lineage>
</organism>
<dbReference type="Gene3D" id="2.60.40.420">
    <property type="entry name" value="Cupredoxins - blue copper proteins"/>
    <property type="match status" value="1"/>
</dbReference>
<dbReference type="AlphaFoldDB" id="A0A135TG37"/>
<gene>
    <name evidence="3" type="ORF">CSAL01_08544</name>
</gene>
<feature type="signal peptide" evidence="2">
    <location>
        <begin position="1"/>
        <end position="18"/>
    </location>
</feature>
<feature type="compositionally biased region" description="Low complexity" evidence="1">
    <location>
        <begin position="183"/>
        <end position="208"/>
    </location>
</feature>
<feature type="region of interest" description="Disordered" evidence="1">
    <location>
        <begin position="179"/>
        <end position="208"/>
    </location>
</feature>
<comment type="caution">
    <text evidence="3">The sequence shown here is derived from an EMBL/GenBank/DDBJ whole genome shotgun (WGS) entry which is preliminary data.</text>
</comment>
<dbReference type="CDD" id="cd00920">
    <property type="entry name" value="Cupredoxin"/>
    <property type="match status" value="1"/>
</dbReference>